<dbReference type="Proteomes" id="UP000017559">
    <property type="component" value="Unassembled WGS sequence"/>
</dbReference>
<dbReference type="SUPFAM" id="SSF56219">
    <property type="entry name" value="DNase I-like"/>
    <property type="match status" value="1"/>
</dbReference>
<comment type="caution">
    <text evidence="2">The sequence shown here is derived from an EMBL/GenBank/DDBJ whole genome shotgun (WGS) entry which is preliminary data.</text>
</comment>
<dbReference type="EMBL" id="AWSO01002974">
    <property type="protein sequence ID" value="ESK80802.1"/>
    <property type="molecule type" value="Genomic_DNA"/>
</dbReference>
<evidence type="ECO:0000256" key="1">
    <source>
        <dbReference type="SAM" id="MobiDB-lite"/>
    </source>
</evidence>
<keyword evidence="3" id="KW-1185">Reference proteome</keyword>
<sequence length="338" mass="37655">MGATNGLLATGSTDASTTLANARGEDASPLGHQQTRDSIGWEGPGCLERPMRLNVHPVHEEWHNASSARLHVPEAQPAPEEWPTTMSRHVALEARTVPEQQSASMNQRRATELPGTPDERTQSQGLNPRLTQAARTLLSARIERSQETVPEDQDPAISGQPDPIDEAIELLNRILNDSENEPICWDTQPQQEMTQSQPRPQANTSSCKNLKASFTVGALNINGVGNPSFYHPKNKWWDLNKVINENRIGVLIVGETHLDDERYLQVQRVYHSQFEIWYSSHPTRPTSEKGVANVLNRDYVNTEVVKAWDIVPGHALLVEIQSRDDKPISILGIYAPNN</sequence>
<dbReference type="Gene3D" id="3.60.10.10">
    <property type="entry name" value="Endonuclease/exonuclease/phosphatase"/>
    <property type="match status" value="1"/>
</dbReference>
<gene>
    <name evidence="2" type="ORF">Moror_15768</name>
</gene>
<feature type="compositionally biased region" description="Polar residues" evidence="1">
    <location>
        <begin position="10"/>
        <end position="20"/>
    </location>
</feature>
<dbReference type="KEGG" id="mrr:Moror_15768"/>
<feature type="compositionally biased region" description="Polar residues" evidence="1">
    <location>
        <begin position="98"/>
        <end position="108"/>
    </location>
</feature>
<evidence type="ECO:0000313" key="3">
    <source>
        <dbReference type="Proteomes" id="UP000017559"/>
    </source>
</evidence>
<evidence type="ECO:0000313" key="2">
    <source>
        <dbReference type="EMBL" id="ESK80802.1"/>
    </source>
</evidence>
<feature type="region of interest" description="Disordered" evidence="1">
    <location>
        <begin position="1"/>
        <end position="39"/>
    </location>
</feature>
<dbReference type="AlphaFoldDB" id="V2WGU6"/>
<organism evidence="2 3">
    <name type="scientific">Moniliophthora roreri (strain MCA 2997)</name>
    <name type="common">Cocoa frosty pod rot fungus</name>
    <name type="synonym">Crinipellis roreri</name>
    <dbReference type="NCBI Taxonomy" id="1381753"/>
    <lineage>
        <taxon>Eukaryota</taxon>
        <taxon>Fungi</taxon>
        <taxon>Dikarya</taxon>
        <taxon>Basidiomycota</taxon>
        <taxon>Agaricomycotina</taxon>
        <taxon>Agaricomycetes</taxon>
        <taxon>Agaricomycetidae</taxon>
        <taxon>Agaricales</taxon>
        <taxon>Marasmiineae</taxon>
        <taxon>Marasmiaceae</taxon>
        <taxon>Moniliophthora</taxon>
    </lineage>
</organism>
<reference evidence="2 3" key="1">
    <citation type="journal article" date="2014" name="BMC Genomics">
        <title>Genome and secretome analysis of the hemibiotrophic fungal pathogen, Moniliophthora roreri, which causes frosty pod rot disease of cacao: mechanisms of the biotrophic and necrotrophic phases.</title>
        <authorList>
            <person name="Meinhardt L.W."/>
            <person name="Costa G.G.L."/>
            <person name="Thomazella D.P.T."/>
            <person name="Teixeira P.J.P.L."/>
            <person name="Carazzolle M.F."/>
            <person name="Schuster S.C."/>
            <person name="Carlson J.E."/>
            <person name="Guiltinan M.J."/>
            <person name="Mieczkowski P."/>
            <person name="Farmer A."/>
            <person name="Ramaraj T."/>
            <person name="Crozier J."/>
            <person name="Davis R.E."/>
            <person name="Shao J."/>
            <person name="Melnick R.L."/>
            <person name="Pereira G.A.G."/>
            <person name="Bailey B.A."/>
        </authorList>
    </citation>
    <scope>NUCLEOTIDE SEQUENCE [LARGE SCALE GENOMIC DNA]</scope>
    <source>
        <strain evidence="2 3">MCA 2997</strain>
    </source>
</reference>
<name>V2WGU6_MONRO</name>
<feature type="region of interest" description="Disordered" evidence="1">
    <location>
        <begin position="96"/>
        <end position="127"/>
    </location>
</feature>
<dbReference type="InterPro" id="IPR036691">
    <property type="entry name" value="Endo/exonu/phosph_ase_sf"/>
</dbReference>
<dbReference type="OrthoDB" id="3264871at2759"/>
<dbReference type="HOGENOM" id="CLU_821568_0_0_1"/>
<evidence type="ECO:0008006" key="4">
    <source>
        <dbReference type="Google" id="ProtNLM"/>
    </source>
</evidence>
<accession>V2WGU6</accession>
<proteinExistence type="predicted"/>
<protein>
    <recommendedName>
        <fullName evidence="4">Endonuclease/exonuclease/phosphatase domain-containing protein</fullName>
    </recommendedName>
</protein>